<dbReference type="Proteomes" id="UP000467840">
    <property type="component" value="Chromosome 7"/>
</dbReference>
<evidence type="ECO:0000313" key="3">
    <source>
        <dbReference type="Proteomes" id="UP000467840"/>
    </source>
</evidence>
<proteinExistence type="predicted"/>
<gene>
    <name evidence="2" type="ORF">GH714_033946</name>
</gene>
<evidence type="ECO:0000256" key="1">
    <source>
        <dbReference type="SAM" id="MobiDB-lite"/>
    </source>
</evidence>
<sequence>MRFLVATLFSEEIELRRRMGSENNAAKVVGGRGRGANCGHNVRRVRLTDVGRPHRDLIAAPPPPEEVADQELPEGGNEHDVTISHDVVSGAYPVAPPPLVPPVAIVTPPVPPVGAPPIAPTDAPPIPPEAPAIPF</sequence>
<protein>
    <submittedName>
        <fullName evidence="2">Uncharacterized protein</fullName>
    </submittedName>
</protein>
<dbReference type="AlphaFoldDB" id="A0A6A6L833"/>
<comment type="caution">
    <text evidence="2">The sequence shown here is derived from an EMBL/GenBank/DDBJ whole genome shotgun (WGS) entry which is preliminary data.</text>
</comment>
<accession>A0A6A6L833</accession>
<evidence type="ECO:0000313" key="2">
    <source>
        <dbReference type="EMBL" id="KAF2295779.1"/>
    </source>
</evidence>
<dbReference type="EMBL" id="JAAGAX010000013">
    <property type="protein sequence ID" value="KAF2295779.1"/>
    <property type="molecule type" value="Genomic_DNA"/>
</dbReference>
<keyword evidence="3" id="KW-1185">Reference proteome</keyword>
<organism evidence="2 3">
    <name type="scientific">Hevea brasiliensis</name>
    <name type="common">Para rubber tree</name>
    <name type="synonym">Siphonia brasiliensis</name>
    <dbReference type="NCBI Taxonomy" id="3981"/>
    <lineage>
        <taxon>Eukaryota</taxon>
        <taxon>Viridiplantae</taxon>
        <taxon>Streptophyta</taxon>
        <taxon>Embryophyta</taxon>
        <taxon>Tracheophyta</taxon>
        <taxon>Spermatophyta</taxon>
        <taxon>Magnoliopsida</taxon>
        <taxon>eudicotyledons</taxon>
        <taxon>Gunneridae</taxon>
        <taxon>Pentapetalae</taxon>
        <taxon>rosids</taxon>
        <taxon>fabids</taxon>
        <taxon>Malpighiales</taxon>
        <taxon>Euphorbiaceae</taxon>
        <taxon>Crotonoideae</taxon>
        <taxon>Micrandreae</taxon>
        <taxon>Hevea</taxon>
    </lineage>
</organism>
<name>A0A6A6L833_HEVBR</name>
<feature type="region of interest" description="Disordered" evidence="1">
    <location>
        <begin position="52"/>
        <end position="81"/>
    </location>
</feature>
<reference evidence="2 3" key="1">
    <citation type="journal article" date="2020" name="Mol. Plant">
        <title>The Chromosome-Based Rubber Tree Genome Provides New Insights into Spurge Genome Evolution and Rubber Biosynthesis.</title>
        <authorList>
            <person name="Liu J."/>
            <person name="Shi C."/>
            <person name="Shi C.C."/>
            <person name="Li W."/>
            <person name="Zhang Q.J."/>
            <person name="Zhang Y."/>
            <person name="Li K."/>
            <person name="Lu H.F."/>
            <person name="Shi C."/>
            <person name="Zhu S.T."/>
            <person name="Xiao Z.Y."/>
            <person name="Nan H."/>
            <person name="Yue Y."/>
            <person name="Zhu X.G."/>
            <person name="Wu Y."/>
            <person name="Hong X.N."/>
            <person name="Fan G.Y."/>
            <person name="Tong Y."/>
            <person name="Zhang D."/>
            <person name="Mao C.L."/>
            <person name="Liu Y.L."/>
            <person name="Hao S.J."/>
            <person name="Liu W.Q."/>
            <person name="Lv M.Q."/>
            <person name="Zhang H.B."/>
            <person name="Liu Y."/>
            <person name="Hu-Tang G.R."/>
            <person name="Wang J.P."/>
            <person name="Wang J.H."/>
            <person name="Sun Y.H."/>
            <person name="Ni S.B."/>
            <person name="Chen W.B."/>
            <person name="Zhang X.C."/>
            <person name="Jiao Y.N."/>
            <person name="Eichler E.E."/>
            <person name="Li G.H."/>
            <person name="Liu X."/>
            <person name="Gao L.Z."/>
        </authorList>
    </citation>
    <scope>NUCLEOTIDE SEQUENCE [LARGE SCALE GENOMIC DNA]</scope>
    <source>
        <strain evidence="3">cv. GT1</strain>
        <tissue evidence="2">Leaf</tissue>
    </source>
</reference>